<evidence type="ECO:0000259" key="10">
    <source>
        <dbReference type="Pfam" id="PF02397"/>
    </source>
</evidence>
<dbReference type="GO" id="GO:0000271">
    <property type="term" value="P:polysaccharide biosynthetic process"/>
    <property type="evidence" value="ECO:0007669"/>
    <property type="project" value="UniProtKB-KW"/>
</dbReference>
<keyword evidence="6 9" id="KW-1133">Transmembrane helix</keyword>
<evidence type="ECO:0000256" key="4">
    <source>
        <dbReference type="ARBA" id="ARBA00022679"/>
    </source>
</evidence>
<keyword evidence="12" id="KW-1185">Reference proteome</keyword>
<evidence type="ECO:0000256" key="1">
    <source>
        <dbReference type="ARBA" id="ARBA00004236"/>
    </source>
</evidence>
<protein>
    <submittedName>
        <fullName evidence="11">Sugar transferase involved in LPS biosynthesis (Colanic, teichoic acid)</fullName>
    </submittedName>
</protein>
<feature type="domain" description="Bacterial sugar transferase" evidence="10">
    <location>
        <begin position="31"/>
        <end position="219"/>
    </location>
</feature>
<keyword evidence="5 9" id="KW-0812">Transmembrane</keyword>
<keyword evidence="4 11" id="KW-0808">Transferase</keyword>
<comment type="subcellular location">
    <subcellularLocation>
        <location evidence="1">Cell membrane</location>
    </subcellularLocation>
</comment>
<dbReference type="Pfam" id="PF02397">
    <property type="entry name" value="Bac_transf"/>
    <property type="match status" value="1"/>
</dbReference>
<dbReference type="STRING" id="364199.SAMN04489858_103380"/>
<dbReference type="EMBL" id="FOHO01000003">
    <property type="protein sequence ID" value="SET20850.1"/>
    <property type="molecule type" value="Genomic_DNA"/>
</dbReference>
<evidence type="ECO:0000256" key="5">
    <source>
        <dbReference type="ARBA" id="ARBA00022692"/>
    </source>
</evidence>
<evidence type="ECO:0000313" key="11">
    <source>
        <dbReference type="EMBL" id="SET20850.1"/>
    </source>
</evidence>
<keyword evidence="3" id="KW-1003">Cell membrane</keyword>
<dbReference type="PANTHER" id="PTHR30576:SF4">
    <property type="entry name" value="UNDECAPRENYL-PHOSPHATE GALACTOSE PHOSPHOTRANSFERASE"/>
    <property type="match status" value="1"/>
</dbReference>
<dbReference type="GO" id="GO:0016780">
    <property type="term" value="F:phosphotransferase activity, for other substituted phosphate groups"/>
    <property type="evidence" value="ECO:0007669"/>
    <property type="project" value="TreeGrafter"/>
</dbReference>
<keyword evidence="8" id="KW-0270">Exopolysaccharide synthesis</keyword>
<dbReference type="Proteomes" id="UP000199180">
    <property type="component" value="Unassembled WGS sequence"/>
</dbReference>
<dbReference type="OrthoDB" id="9808602at2"/>
<dbReference type="AlphaFoldDB" id="A0A1I0CNM8"/>
<dbReference type="PANTHER" id="PTHR30576">
    <property type="entry name" value="COLANIC BIOSYNTHESIS UDP-GLUCOSE LIPID CARRIER TRANSFERASE"/>
    <property type="match status" value="1"/>
</dbReference>
<evidence type="ECO:0000256" key="2">
    <source>
        <dbReference type="ARBA" id="ARBA00006464"/>
    </source>
</evidence>
<feature type="transmembrane region" description="Helical" evidence="9">
    <location>
        <begin position="36"/>
        <end position="57"/>
    </location>
</feature>
<dbReference type="RefSeq" id="WP_090733414.1">
    <property type="nucleotide sequence ID" value="NZ_CP177219.1"/>
</dbReference>
<comment type="similarity">
    <text evidence="2">Belongs to the bacterial sugar transferase family.</text>
</comment>
<reference evidence="11 12" key="1">
    <citation type="submission" date="2016-10" db="EMBL/GenBank/DDBJ databases">
        <authorList>
            <person name="de Groot N.N."/>
        </authorList>
    </citation>
    <scope>NUCLEOTIDE SEQUENCE [LARGE SCALE GENOMIC DNA]</scope>
    <source>
        <strain evidence="11 12">DSM 17862</strain>
    </source>
</reference>
<evidence type="ECO:0000313" key="12">
    <source>
        <dbReference type="Proteomes" id="UP000199180"/>
    </source>
</evidence>
<accession>A0A1I0CNM8</accession>
<sequence length="224" mass="25597">MTVEHQISSVVAHADDAPARSKPWFYRSFLKRPLDLFLILLATPVIVPLIFLLALLVKRDGGNAFYSQERVGRNGKIYRIWKLRSMVSDADEVLPAYLAENPNAQAEWEENQKLRHDPRITRLGHVLRRCSLDELPQLWNVVRGDMSLIGPRPMMPSQQIYYTGDAYYDLRPGITGYWQVAGRNRTSFSARAMYDDVYDRNLSLGSDIGILWRTVGVVLRATGC</sequence>
<evidence type="ECO:0000256" key="7">
    <source>
        <dbReference type="ARBA" id="ARBA00023136"/>
    </source>
</evidence>
<evidence type="ECO:0000256" key="6">
    <source>
        <dbReference type="ARBA" id="ARBA00022989"/>
    </source>
</evidence>
<dbReference type="GO" id="GO:0005886">
    <property type="term" value="C:plasma membrane"/>
    <property type="evidence" value="ECO:0007669"/>
    <property type="project" value="UniProtKB-SubCell"/>
</dbReference>
<evidence type="ECO:0000256" key="3">
    <source>
        <dbReference type="ARBA" id="ARBA00022475"/>
    </source>
</evidence>
<gene>
    <name evidence="11" type="ORF">SAMN04489858_103380</name>
</gene>
<dbReference type="InterPro" id="IPR003362">
    <property type="entry name" value="Bact_transf"/>
</dbReference>
<evidence type="ECO:0000256" key="9">
    <source>
        <dbReference type="SAM" id="Phobius"/>
    </source>
</evidence>
<keyword evidence="7 9" id="KW-0472">Membrane</keyword>
<organism evidence="11 12">
    <name type="scientific">Paracoccus homiensis</name>
    <dbReference type="NCBI Taxonomy" id="364199"/>
    <lineage>
        <taxon>Bacteria</taxon>
        <taxon>Pseudomonadati</taxon>
        <taxon>Pseudomonadota</taxon>
        <taxon>Alphaproteobacteria</taxon>
        <taxon>Rhodobacterales</taxon>
        <taxon>Paracoccaceae</taxon>
        <taxon>Paracoccus</taxon>
    </lineage>
</organism>
<proteinExistence type="inferred from homology"/>
<evidence type="ECO:0000256" key="8">
    <source>
        <dbReference type="ARBA" id="ARBA00023169"/>
    </source>
</evidence>
<name>A0A1I0CNM8_9RHOB</name>